<dbReference type="Proteomes" id="UP000195378">
    <property type="component" value="Chromosome"/>
</dbReference>
<dbReference type="GO" id="GO:1990281">
    <property type="term" value="C:efflux pump complex"/>
    <property type="evidence" value="ECO:0007669"/>
    <property type="project" value="TreeGrafter"/>
</dbReference>
<name>A0A089QEH9_9LACO</name>
<accession>A0A089QEH9</accession>
<dbReference type="PANTHER" id="PTHR30469">
    <property type="entry name" value="MULTIDRUG RESISTANCE PROTEIN MDTA"/>
    <property type="match status" value="1"/>
</dbReference>
<proteinExistence type="predicted"/>
<dbReference type="Gene3D" id="2.40.50.100">
    <property type="match status" value="1"/>
</dbReference>
<feature type="coiled-coil region" evidence="1">
    <location>
        <begin position="116"/>
        <end position="181"/>
    </location>
</feature>
<protein>
    <submittedName>
        <fullName evidence="3">RND transporter MFP subunit</fullName>
    </submittedName>
</protein>
<dbReference type="AlphaFoldDB" id="A0A089QEH9"/>
<reference evidence="3 5" key="2">
    <citation type="submission" date="2017-04" db="EMBL/GenBank/DDBJ databases">
        <title>Complete genome sequence of Lactobacillus salivarius ZLS006, a probiotic strain isolated from healthy piglet.</title>
        <authorList>
            <person name="Zhang D."/>
        </authorList>
    </citation>
    <scope>NUCLEOTIDE SEQUENCE [LARGE SCALE GENOMIC DNA]</scope>
    <source>
        <strain evidence="3 5">ZLS006</strain>
    </source>
</reference>
<organism evidence="2 4">
    <name type="scientific">Ligilactobacillus salivarius</name>
    <dbReference type="NCBI Taxonomy" id="1624"/>
    <lineage>
        <taxon>Bacteria</taxon>
        <taxon>Bacillati</taxon>
        <taxon>Bacillota</taxon>
        <taxon>Bacilli</taxon>
        <taxon>Lactobacillales</taxon>
        <taxon>Lactobacillaceae</taxon>
        <taxon>Ligilactobacillus</taxon>
    </lineage>
</organism>
<dbReference type="RefSeq" id="WP_044005323.1">
    <property type="nucleotide sequence ID" value="NZ_CP007646.1"/>
</dbReference>
<evidence type="ECO:0000313" key="5">
    <source>
        <dbReference type="Proteomes" id="UP000195378"/>
    </source>
</evidence>
<evidence type="ECO:0000313" key="3">
    <source>
        <dbReference type="EMBL" id="ARU18772.1"/>
    </source>
</evidence>
<reference evidence="2 4" key="1">
    <citation type="journal article" date="2014" name="BMC Genomics">
        <title>Unusual genome complexity in Lactobacillus salivarius JCM1046.</title>
        <authorList>
            <person name="Raftis E.J."/>
            <person name="Forde B.M."/>
            <person name="Claesson M.J."/>
            <person name="O'Toole P.W."/>
        </authorList>
    </citation>
    <scope>NUCLEOTIDE SEQUENCE [LARGE SCALE GENOMIC DNA]</scope>
    <source>
        <strain evidence="2 4">JCM1046</strain>
    </source>
</reference>
<dbReference type="EMBL" id="CP020858">
    <property type="protein sequence ID" value="ARU18772.1"/>
    <property type="molecule type" value="Genomic_DNA"/>
</dbReference>
<sequence>MKKKRSLRNKFTGKKRWVIVGGVVVLLVAGVAVHSAISDKNSSEDSKYRVAKVSQQTSFTLTGSVEPVQKEILDTPSGDIQSINVKNGEHVEQGQAILTTHNADKQDSVVEVQSEIDKSQRAMNSQQQSINNIKKQMSSVGSGNDGYSELQGQLTEAQNAYADAQASVNAARNKLNTLSSKVNQTLTAPYAGYIEIDTSKQNQPVVTLYSDDRQVSAQISEYDYNKVKLGGNIQVKAVATNKVQETQISYLSEVPTKDSKGNNTKYDLNAKVDAKKFMLGQTVKMSVVQKGIKIPKAAVRDGKVYVVNKAGKAQATKVSGKEVNSYFIVDQGLVDSDKIVTNPDKDLKNNEQVENND</sequence>
<evidence type="ECO:0000313" key="4">
    <source>
        <dbReference type="Proteomes" id="UP000029488"/>
    </source>
</evidence>
<dbReference type="EMBL" id="CP007646">
    <property type="protein sequence ID" value="AIR11155.1"/>
    <property type="molecule type" value="Genomic_DNA"/>
</dbReference>
<evidence type="ECO:0000256" key="1">
    <source>
        <dbReference type="SAM" id="Coils"/>
    </source>
</evidence>
<dbReference type="KEGG" id="lsj:LSJ_1504c"/>
<dbReference type="Proteomes" id="UP000029488">
    <property type="component" value="Chromosome"/>
</dbReference>
<gene>
    <name evidence="3" type="ORF">B7R82_01600</name>
    <name evidence="2" type="ORF">LSJ_1504c</name>
</gene>
<keyword evidence="1" id="KW-0175">Coiled coil</keyword>
<evidence type="ECO:0000313" key="2">
    <source>
        <dbReference type="EMBL" id="AIR11155.1"/>
    </source>
</evidence>
<dbReference type="Gene3D" id="2.40.420.20">
    <property type="match status" value="1"/>
</dbReference>
<dbReference type="PANTHER" id="PTHR30469:SF33">
    <property type="entry name" value="SLR1207 PROTEIN"/>
    <property type="match status" value="1"/>
</dbReference>
<dbReference type="GO" id="GO:0015562">
    <property type="term" value="F:efflux transmembrane transporter activity"/>
    <property type="evidence" value="ECO:0007669"/>
    <property type="project" value="TreeGrafter"/>
</dbReference>